<comment type="similarity">
    <text evidence="2">Belongs to the lin-54 family.</text>
</comment>
<protein>
    <recommendedName>
        <fullName evidence="4">CRC domain-containing protein</fullName>
    </recommendedName>
</protein>
<proteinExistence type="inferred from homology"/>
<dbReference type="Pfam" id="PF03638">
    <property type="entry name" value="TCR"/>
    <property type="match status" value="2"/>
</dbReference>
<dbReference type="OrthoDB" id="6283463at2759"/>
<dbReference type="GO" id="GO:0005634">
    <property type="term" value="C:nucleus"/>
    <property type="evidence" value="ECO:0007669"/>
    <property type="project" value="UniProtKB-SubCell"/>
</dbReference>
<evidence type="ECO:0000259" key="4">
    <source>
        <dbReference type="PROSITE" id="PS51634"/>
    </source>
</evidence>
<feature type="domain" description="CRC" evidence="4">
    <location>
        <begin position="499"/>
        <end position="615"/>
    </location>
</feature>
<dbReference type="GO" id="GO:0006355">
    <property type="term" value="P:regulation of DNA-templated transcription"/>
    <property type="evidence" value="ECO:0007669"/>
    <property type="project" value="TreeGrafter"/>
</dbReference>
<evidence type="ECO:0000313" key="6">
    <source>
        <dbReference type="Proteomes" id="UP001153712"/>
    </source>
</evidence>
<keyword evidence="3" id="KW-0539">Nucleus</keyword>
<dbReference type="AlphaFoldDB" id="A0A9N9XM08"/>
<dbReference type="SMART" id="SM01114">
    <property type="entry name" value="CXC"/>
    <property type="match status" value="2"/>
</dbReference>
<accession>A0A9N9XM08</accession>
<dbReference type="InterPro" id="IPR005172">
    <property type="entry name" value="CRC"/>
</dbReference>
<keyword evidence="6" id="KW-1185">Reference proteome</keyword>
<dbReference type="PANTHER" id="PTHR12446:SF34">
    <property type="entry name" value="PROTEIN LIN-54 HOMOLOG"/>
    <property type="match status" value="1"/>
</dbReference>
<evidence type="ECO:0000256" key="2">
    <source>
        <dbReference type="ARBA" id="ARBA00007267"/>
    </source>
</evidence>
<evidence type="ECO:0000256" key="3">
    <source>
        <dbReference type="ARBA" id="ARBA00023242"/>
    </source>
</evidence>
<dbReference type="PROSITE" id="PS51634">
    <property type="entry name" value="CRC"/>
    <property type="match status" value="1"/>
</dbReference>
<gene>
    <name evidence="5" type="ORF">PHYEVI_LOCUS3516</name>
</gene>
<organism evidence="5 6">
    <name type="scientific">Phyllotreta striolata</name>
    <name type="common">Striped flea beetle</name>
    <name type="synonym">Crioceris striolata</name>
    <dbReference type="NCBI Taxonomy" id="444603"/>
    <lineage>
        <taxon>Eukaryota</taxon>
        <taxon>Metazoa</taxon>
        <taxon>Ecdysozoa</taxon>
        <taxon>Arthropoda</taxon>
        <taxon>Hexapoda</taxon>
        <taxon>Insecta</taxon>
        <taxon>Pterygota</taxon>
        <taxon>Neoptera</taxon>
        <taxon>Endopterygota</taxon>
        <taxon>Coleoptera</taxon>
        <taxon>Polyphaga</taxon>
        <taxon>Cucujiformia</taxon>
        <taxon>Chrysomeloidea</taxon>
        <taxon>Chrysomelidae</taxon>
        <taxon>Galerucinae</taxon>
        <taxon>Alticini</taxon>
        <taxon>Phyllotreta</taxon>
    </lineage>
</organism>
<dbReference type="EMBL" id="OU900106">
    <property type="protein sequence ID" value="CAG9857105.1"/>
    <property type="molecule type" value="Genomic_DNA"/>
</dbReference>
<dbReference type="Proteomes" id="UP001153712">
    <property type="component" value="Chromosome 13"/>
</dbReference>
<evidence type="ECO:0000256" key="1">
    <source>
        <dbReference type="ARBA" id="ARBA00004123"/>
    </source>
</evidence>
<dbReference type="InterPro" id="IPR028307">
    <property type="entry name" value="Lin-54_fam"/>
</dbReference>
<name>A0A9N9XM08_PHYSR</name>
<sequence length="717" mass="77749">MSFSEKVISVSEEDVENAESLNIENAHLDSSISSFSGSEIQNLSDISQELTLNATDMETEDHEIIVENQEIIGHEEEVEMEEIVNDYLEVALDSPGKPDEQLLETKPIKTVSVPPLRPLTIAPKPAKVPLAVKSIGGQPVLLLQGAGTGQTIKLVSPQGQELNLTNLVTRPITVKPTLKTLSTGGNISLVQQKPLFMKKVMATSPKQIIKPATNLPKQSQHFMVVQKNPQQQLKLLQTQGIVQQTPAKTLTLQQAQEMGLLTNAKIAQAGQSSGKQTILLNKTAQKSIKFVPQIGQSQMLVPGSKTITLNQVKSPAKILPASSLAAAKPAQRIIFKTAGGNQTIIPQGQILQLSGTQNLNTGQLHQINIPGKGMQYIKFVTASASDVNAATGNVTKTSTGTPTSIVLSEVKPNSPLNRIVPKMPKDKIPIASNKSGASPPLLMIPANAQLTPVVSKVAIAPPPPKHVPAVKTAAPSLAPPGVAVGVVKQEEVDANGMRPRKPCNCNKSQCLKLYCDCFANGEFCYMCNCVNCNNNIENEDHRNRAIKACLERNPHAFRPKIGKAKDTSGDTAIRKHTKGCNCKRSGCLKNYCECYEAKIACSSNCKCVGCRNIEDSFEKKNFRHVIEKATNTPVYDSVIRSKSSTQARPRRSSSSRKQTINFITDDVIEATCQCLLTISDNAEESMQGEEVTKRLIIEEFGRCLTEIIDCSSSRNFI</sequence>
<dbReference type="PANTHER" id="PTHR12446">
    <property type="entry name" value="TESMIN/TSO1-RELATED"/>
    <property type="match status" value="1"/>
</dbReference>
<dbReference type="InterPro" id="IPR033467">
    <property type="entry name" value="Tesmin/TSO1-like_CXC"/>
</dbReference>
<evidence type="ECO:0000313" key="5">
    <source>
        <dbReference type="EMBL" id="CAG9857105.1"/>
    </source>
</evidence>
<reference evidence="5" key="1">
    <citation type="submission" date="2022-01" db="EMBL/GenBank/DDBJ databases">
        <authorList>
            <person name="King R."/>
        </authorList>
    </citation>
    <scope>NUCLEOTIDE SEQUENCE</scope>
</reference>
<comment type="subcellular location">
    <subcellularLocation>
        <location evidence="1">Nucleus</location>
    </subcellularLocation>
</comment>